<dbReference type="PROSITE" id="PS51450">
    <property type="entry name" value="LRR"/>
    <property type="match status" value="2"/>
</dbReference>
<dbReference type="InterPro" id="IPR001611">
    <property type="entry name" value="Leu-rich_rpt"/>
</dbReference>
<evidence type="ECO:0000256" key="6">
    <source>
        <dbReference type="SAM" id="MobiDB-lite"/>
    </source>
</evidence>
<dbReference type="EMBL" id="JAPMOS010000078">
    <property type="protein sequence ID" value="KAJ4456211.1"/>
    <property type="molecule type" value="Genomic_DNA"/>
</dbReference>
<organism evidence="7 8">
    <name type="scientific">Paratrimastix pyriformis</name>
    <dbReference type="NCBI Taxonomy" id="342808"/>
    <lineage>
        <taxon>Eukaryota</taxon>
        <taxon>Metamonada</taxon>
        <taxon>Preaxostyla</taxon>
        <taxon>Paratrimastigidae</taxon>
        <taxon>Paratrimastix</taxon>
    </lineage>
</organism>
<feature type="region of interest" description="Disordered" evidence="6">
    <location>
        <begin position="1"/>
        <end position="22"/>
    </location>
</feature>
<comment type="caution">
    <text evidence="7">The sequence shown here is derived from an EMBL/GenBank/DDBJ whole genome shotgun (WGS) entry which is preliminary data.</text>
</comment>
<dbReference type="Gene3D" id="3.80.10.10">
    <property type="entry name" value="Ribonuclease Inhibitor"/>
    <property type="match status" value="2"/>
</dbReference>
<keyword evidence="3" id="KW-0677">Repeat</keyword>
<evidence type="ECO:0000313" key="7">
    <source>
        <dbReference type="EMBL" id="KAJ4456211.1"/>
    </source>
</evidence>
<feature type="region of interest" description="Disordered" evidence="6">
    <location>
        <begin position="247"/>
        <end position="266"/>
    </location>
</feature>
<evidence type="ECO:0000256" key="3">
    <source>
        <dbReference type="ARBA" id="ARBA00022737"/>
    </source>
</evidence>
<keyword evidence="8" id="KW-1185">Reference proteome</keyword>
<feature type="region of interest" description="Disordered" evidence="6">
    <location>
        <begin position="284"/>
        <end position="345"/>
    </location>
</feature>
<dbReference type="InterPro" id="IPR050576">
    <property type="entry name" value="Cilia_flagella_integrity"/>
</dbReference>
<dbReference type="SMART" id="SM00365">
    <property type="entry name" value="LRR_SD22"/>
    <property type="match status" value="3"/>
</dbReference>
<proteinExistence type="predicted"/>
<evidence type="ECO:0000256" key="4">
    <source>
        <dbReference type="ARBA" id="ARBA00023069"/>
    </source>
</evidence>
<dbReference type="PANTHER" id="PTHR45973:SF9">
    <property type="entry name" value="LEUCINE-RICH REPEAT-CONTAINING PROTEIN 46"/>
    <property type="match status" value="1"/>
</dbReference>
<name>A0ABQ8UEB2_9EUKA</name>
<feature type="compositionally biased region" description="Polar residues" evidence="6">
    <location>
        <begin position="478"/>
        <end position="491"/>
    </location>
</feature>
<dbReference type="SUPFAM" id="SSF52075">
    <property type="entry name" value="Outer arm dynein light chain 1"/>
    <property type="match status" value="1"/>
</dbReference>
<keyword evidence="4" id="KW-0969">Cilium</keyword>
<feature type="compositionally biased region" description="Low complexity" evidence="6">
    <location>
        <begin position="289"/>
        <end position="336"/>
    </location>
</feature>
<evidence type="ECO:0000313" key="8">
    <source>
        <dbReference type="Proteomes" id="UP001141327"/>
    </source>
</evidence>
<evidence type="ECO:0000256" key="2">
    <source>
        <dbReference type="ARBA" id="ARBA00022614"/>
    </source>
</evidence>
<feature type="region of interest" description="Disordered" evidence="6">
    <location>
        <begin position="414"/>
        <end position="535"/>
    </location>
</feature>
<dbReference type="InterPro" id="IPR032675">
    <property type="entry name" value="LRR_dom_sf"/>
</dbReference>
<reference evidence="7" key="1">
    <citation type="journal article" date="2022" name="bioRxiv">
        <title>Genomics of Preaxostyla Flagellates Illuminates Evolutionary Transitions and the Path Towards Mitochondrial Loss.</title>
        <authorList>
            <person name="Novak L.V.F."/>
            <person name="Treitli S.C."/>
            <person name="Pyrih J."/>
            <person name="Halakuc P."/>
            <person name="Pipaliya S.V."/>
            <person name="Vacek V."/>
            <person name="Brzon O."/>
            <person name="Soukal P."/>
            <person name="Eme L."/>
            <person name="Dacks J.B."/>
            <person name="Karnkowska A."/>
            <person name="Elias M."/>
            <person name="Hampl V."/>
        </authorList>
    </citation>
    <scope>NUCLEOTIDE SEQUENCE</scope>
    <source>
        <strain evidence="7">RCP-MX</strain>
    </source>
</reference>
<keyword evidence="5" id="KW-0966">Cell projection</keyword>
<dbReference type="PANTHER" id="PTHR45973">
    <property type="entry name" value="PROTEIN PHOSPHATASE 1 REGULATORY SUBUNIT SDS22-RELATED"/>
    <property type="match status" value="1"/>
</dbReference>
<dbReference type="Proteomes" id="UP001141327">
    <property type="component" value="Unassembled WGS sequence"/>
</dbReference>
<gene>
    <name evidence="7" type="ORF">PAPYR_8653</name>
</gene>
<dbReference type="Pfam" id="PF14580">
    <property type="entry name" value="LRR_9"/>
    <property type="match status" value="1"/>
</dbReference>
<feature type="compositionally biased region" description="Basic and acidic residues" evidence="6">
    <location>
        <begin position="422"/>
        <end position="431"/>
    </location>
</feature>
<sequence>MAAQSSRRWRSPEEEEEEEHGPRLCTKTIQKLCVKHNLYRTPHLNESLYLHYEGFRKIEGLEEYTEARVLWLQGNAITKIENLEPCAHLRCLYLQDNAIDKIENLNFPEMDTINLTNNQIRTIENLRPMAMLHTLTLVNNNIESAEACRGLLDAPSIGVLDLSNNRIPVEDAQALLDILAQMPALAVLRLVGNPVVRSQAFHYRKTYIVRCKRLTYLDERPVFDGERLCSEAWGRGATPQEAIQLEQAERQRQRDEQEAKDDRNREAMRMLMEEGYTRRIMREEEEARQAAAAATAATTPVASSSPVPASVTPQPQPAPSADAPLAPAPGAAPGAGPEEEGEEGIPGLDQVSEAELAMIARQHQAAAAAAAVPHRTRSPARVIAECRDWAGDGCRVPEPAAPHSLLDDQLLSTESLGPFDARPPRPAERPRVLTSNGPATTTATARQHHEEGPEEADGQPAPAGGAEKEPVKAPSPAQLVSGSLGAPSSGQPSPVHHTPPTHTPPITIPPPTGSSTPITAGPVSPSGPEGDLGDFFEGFADTTTSYFSQVSTQDLCARVYARLAVLIFFAPDSLHHGWMLVCFSVRGDITACYPPPHDAATSPRSFSHSQQPLLAMQPGPLPAVQRLAPANPAVRRLLV</sequence>
<protein>
    <submittedName>
        <fullName evidence="7">Outer arm dynein light chain 1</fullName>
    </submittedName>
</protein>
<evidence type="ECO:0000256" key="1">
    <source>
        <dbReference type="ARBA" id="ARBA00004138"/>
    </source>
</evidence>
<feature type="compositionally biased region" description="Pro residues" evidence="6">
    <location>
        <begin position="501"/>
        <end position="512"/>
    </location>
</feature>
<feature type="compositionally biased region" description="Polar residues" evidence="6">
    <location>
        <begin position="433"/>
        <end position="445"/>
    </location>
</feature>
<comment type="subcellular location">
    <subcellularLocation>
        <location evidence="1">Cell projection</location>
        <location evidence="1">Cilium</location>
    </subcellularLocation>
</comment>
<evidence type="ECO:0000256" key="5">
    <source>
        <dbReference type="ARBA" id="ARBA00023273"/>
    </source>
</evidence>
<keyword evidence="2" id="KW-0433">Leucine-rich repeat</keyword>
<accession>A0ABQ8UEB2</accession>